<reference evidence="3 4" key="1">
    <citation type="journal article" date="2015" name="Sci. Rep.">
        <title>Genome of the facultative scuticociliatosis pathogen Pseudocohnilembus persalinus provides insight into its virulence through horizontal gene transfer.</title>
        <authorList>
            <person name="Xiong J."/>
            <person name="Wang G."/>
            <person name="Cheng J."/>
            <person name="Tian M."/>
            <person name="Pan X."/>
            <person name="Warren A."/>
            <person name="Jiang C."/>
            <person name="Yuan D."/>
            <person name="Miao W."/>
        </authorList>
    </citation>
    <scope>NUCLEOTIDE SEQUENCE [LARGE SCALE GENOMIC DNA]</scope>
    <source>
        <strain evidence="3">36N120E</strain>
    </source>
</reference>
<organism evidence="3 4">
    <name type="scientific">Pseudocohnilembus persalinus</name>
    <name type="common">Ciliate</name>
    <dbReference type="NCBI Taxonomy" id="266149"/>
    <lineage>
        <taxon>Eukaryota</taxon>
        <taxon>Sar</taxon>
        <taxon>Alveolata</taxon>
        <taxon>Ciliophora</taxon>
        <taxon>Intramacronucleata</taxon>
        <taxon>Oligohymenophorea</taxon>
        <taxon>Scuticociliatia</taxon>
        <taxon>Philasterida</taxon>
        <taxon>Pseudocohnilembidae</taxon>
        <taxon>Pseudocohnilembus</taxon>
    </lineage>
</organism>
<dbReference type="OrthoDB" id="10620171at2759"/>
<keyword evidence="1" id="KW-0175">Coiled coil</keyword>
<comment type="caution">
    <text evidence="3">The sequence shown here is derived from an EMBL/GenBank/DDBJ whole genome shotgun (WGS) entry which is preliminary data.</text>
</comment>
<accession>A0A0V0R593</accession>
<dbReference type="Proteomes" id="UP000054937">
    <property type="component" value="Unassembled WGS sequence"/>
</dbReference>
<dbReference type="AlphaFoldDB" id="A0A0V0R593"/>
<protein>
    <submittedName>
        <fullName evidence="3">Uncharacterized protein</fullName>
    </submittedName>
</protein>
<feature type="compositionally biased region" description="Polar residues" evidence="2">
    <location>
        <begin position="16"/>
        <end position="30"/>
    </location>
</feature>
<evidence type="ECO:0000313" key="4">
    <source>
        <dbReference type="Proteomes" id="UP000054937"/>
    </source>
</evidence>
<evidence type="ECO:0000313" key="3">
    <source>
        <dbReference type="EMBL" id="KRX09665.1"/>
    </source>
</evidence>
<feature type="compositionally biased region" description="Basic and acidic residues" evidence="2">
    <location>
        <begin position="129"/>
        <end position="154"/>
    </location>
</feature>
<dbReference type="EMBL" id="LDAU01000044">
    <property type="protein sequence ID" value="KRX09665.1"/>
    <property type="molecule type" value="Genomic_DNA"/>
</dbReference>
<sequence length="691" mass="81925">MSDQKEEEVLDKQDNQQEQISDNQAEFQQQETKEDSQNTDIANNNDNNNQETENKEKQEEETEKQDSQVVEDQREKNQDDQNKEEENKDHQEVQKNQQQEEHENSDKNDKQQEKNDKEQQQQNNNEEAVNEKTPEEDKTNEKNNEKKQRKKIFDETQQNLPSQKSPLTLDISTQQYQTTLDQSVNVEHIKQYHNEKQQQYLQQQNQTGTQILNYSSTDPDYQNTNSLQSKTHTTQSKGLNPEELDEHSLINQAALNRKIENFNQLKEWDHQRADFLNSHRNLIEAIIARVDQLSIMSTSHLEILIKYFSGKSRQEINYGRSPITAPNVLLDKHALSTNFTPYKEFSSLLSSLDKVSQDQMQKAQEFGTYIEKEILQEILLKDYDYQNQTMQQLREQILNYKKQLSENNLSAQKKSARFSLIYHSQLPRQQGSKQLMPRINKDLYKKELGFLRKAEQQREIQRQLARATLDFWVQGNQFEIARVKIIQQALDQYTKAYQKYVGDKKEILDEEFFKKLRQEFTEDSAQELFGIRKILHEQEINFVKGQLGKEESDQLSFQELQKYFEKFVIQEFSERMLVLKDWNASREMMPGNYQECKIVVTVDKFIHCFDLTNQIDKFGNKISDQKYRKPSYSIYLNSPKYEQLEEGAVKLRVSPYKQMVFMKFLTPKDINIFKFKSGDQAEEFIQIIDTL</sequence>
<feature type="compositionally biased region" description="Polar residues" evidence="2">
    <location>
        <begin position="155"/>
        <end position="168"/>
    </location>
</feature>
<feature type="region of interest" description="Disordered" evidence="2">
    <location>
        <begin position="211"/>
        <end position="242"/>
    </location>
</feature>
<feature type="compositionally biased region" description="Polar residues" evidence="2">
    <location>
        <begin position="211"/>
        <end position="238"/>
    </location>
</feature>
<keyword evidence="4" id="KW-1185">Reference proteome</keyword>
<name>A0A0V0R593_PSEPJ</name>
<evidence type="ECO:0000256" key="2">
    <source>
        <dbReference type="SAM" id="MobiDB-lite"/>
    </source>
</evidence>
<dbReference type="InParanoid" id="A0A0V0R593"/>
<proteinExistence type="predicted"/>
<gene>
    <name evidence="3" type="ORF">PPERSA_02537</name>
</gene>
<dbReference type="OMA" id="YEHEMIA"/>
<feature type="compositionally biased region" description="Basic and acidic residues" evidence="2">
    <location>
        <begin position="71"/>
        <end position="119"/>
    </location>
</feature>
<evidence type="ECO:0000256" key="1">
    <source>
        <dbReference type="SAM" id="Coils"/>
    </source>
</evidence>
<feature type="coiled-coil region" evidence="1">
    <location>
        <begin position="383"/>
        <end position="410"/>
    </location>
</feature>
<feature type="region of interest" description="Disordered" evidence="2">
    <location>
        <begin position="1"/>
        <end position="168"/>
    </location>
</feature>